<dbReference type="InterPro" id="IPR038566">
    <property type="entry name" value="Mediator_Med6_sf"/>
</dbReference>
<evidence type="ECO:0000256" key="4">
    <source>
        <dbReference type="ARBA" id="ARBA00023163"/>
    </source>
</evidence>
<accession>A0A5J4U0R1</accession>
<dbReference type="GO" id="GO:0006357">
    <property type="term" value="P:regulation of transcription by RNA polymerase II"/>
    <property type="evidence" value="ECO:0007669"/>
    <property type="project" value="InterPro"/>
</dbReference>
<dbReference type="AlphaFoldDB" id="A0A5J4U0R1"/>
<dbReference type="Pfam" id="PF04934">
    <property type="entry name" value="Med6"/>
    <property type="match status" value="1"/>
</dbReference>
<sequence>MEEDEQDEQDFKHVSWRCDEFLQHSMLTRDNWLEYFSLSQFYDRNCINQKAREQQLNEVARLNLIGIEYSLEDLSTDDIFIISKRNRDAPKHTQLLALYYILAKEGRLYQCPDLNSIIKSRLNRALYFFRGASYEINRASEFDLPDGRQWHQTQKKLRFNEPHLLNLPARFNDVEQMEPSNQSDLTTEIMYGLIGSIQESLSKYENGNDE</sequence>
<keyword evidence="3 6" id="KW-0805">Transcription regulation</keyword>
<dbReference type="OrthoDB" id="344220at2759"/>
<keyword evidence="6" id="KW-0010">Activator</keyword>
<keyword evidence="4 6" id="KW-0804">Transcription</keyword>
<comment type="caution">
    <text evidence="7">The sequence shown here is derived from an EMBL/GenBank/DDBJ whole genome shotgun (WGS) entry which is preliminary data.</text>
</comment>
<dbReference type="PANTHER" id="PTHR13104">
    <property type="entry name" value="MED-6-RELATED"/>
    <property type="match status" value="1"/>
</dbReference>
<comment type="subcellular location">
    <subcellularLocation>
        <location evidence="1 6">Nucleus</location>
    </subcellularLocation>
</comment>
<evidence type="ECO:0000256" key="5">
    <source>
        <dbReference type="ARBA" id="ARBA00023242"/>
    </source>
</evidence>
<keyword evidence="5 6" id="KW-0539">Nucleus</keyword>
<protein>
    <recommendedName>
        <fullName evidence="6">Mediator of RNA polymerase II transcription subunit 6</fullName>
    </recommendedName>
    <alternativeName>
        <fullName evidence="6">Mediator complex subunit 6</fullName>
    </alternativeName>
</protein>
<comment type="subunit">
    <text evidence="6">Component of the Mediator complex.</text>
</comment>
<dbReference type="EMBL" id="SNRW01022022">
    <property type="protein sequence ID" value="KAA6364137.1"/>
    <property type="molecule type" value="Genomic_DNA"/>
</dbReference>
<dbReference type="Proteomes" id="UP000324800">
    <property type="component" value="Unassembled WGS sequence"/>
</dbReference>
<evidence type="ECO:0000256" key="1">
    <source>
        <dbReference type="ARBA" id="ARBA00004123"/>
    </source>
</evidence>
<evidence type="ECO:0000256" key="2">
    <source>
        <dbReference type="ARBA" id="ARBA00007526"/>
    </source>
</evidence>
<dbReference type="InterPro" id="IPR007018">
    <property type="entry name" value="Mediator_Med6"/>
</dbReference>
<name>A0A5J4U0R1_9EUKA</name>
<evidence type="ECO:0000313" key="8">
    <source>
        <dbReference type="Proteomes" id="UP000324800"/>
    </source>
</evidence>
<comment type="function">
    <text evidence="6">Component of the Mediator complex, a coactivator involved in the regulated transcription of nearly all RNA polymerase II-dependent genes. Mediator functions as a bridge to convey information from gene-specific regulatory proteins to the basal RNA polymerase II transcription machinery. Mediator is recruited to promoters by direct interactions with regulatory proteins and serves as a scaffold for the assembly of a functional preinitiation complex with RNA polymerase II and the general transcription factors.</text>
</comment>
<dbReference type="GO" id="GO:0003712">
    <property type="term" value="F:transcription coregulator activity"/>
    <property type="evidence" value="ECO:0007669"/>
    <property type="project" value="InterPro"/>
</dbReference>
<comment type="similarity">
    <text evidence="2 6">Belongs to the Mediator complex subunit 6 family.</text>
</comment>
<dbReference type="GO" id="GO:0016592">
    <property type="term" value="C:mediator complex"/>
    <property type="evidence" value="ECO:0007669"/>
    <property type="project" value="InterPro"/>
</dbReference>
<proteinExistence type="inferred from homology"/>
<evidence type="ECO:0000256" key="3">
    <source>
        <dbReference type="ARBA" id="ARBA00023015"/>
    </source>
</evidence>
<gene>
    <name evidence="6" type="primary">MED6</name>
    <name evidence="7" type="ORF">EZS28_040337</name>
</gene>
<evidence type="ECO:0000313" key="7">
    <source>
        <dbReference type="EMBL" id="KAA6364137.1"/>
    </source>
</evidence>
<dbReference type="Gene3D" id="3.10.450.580">
    <property type="entry name" value="Mediator complex, subunit Med6"/>
    <property type="match status" value="1"/>
</dbReference>
<evidence type="ECO:0000256" key="6">
    <source>
        <dbReference type="RuleBase" id="RU364143"/>
    </source>
</evidence>
<reference evidence="7 8" key="1">
    <citation type="submission" date="2019-03" db="EMBL/GenBank/DDBJ databases">
        <title>Single cell metagenomics reveals metabolic interactions within the superorganism composed of flagellate Streblomastix strix and complex community of Bacteroidetes bacteria on its surface.</title>
        <authorList>
            <person name="Treitli S.C."/>
            <person name="Kolisko M."/>
            <person name="Husnik F."/>
            <person name="Keeling P."/>
            <person name="Hampl V."/>
        </authorList>
    </citation>
    <scope>NUCLEOTIDE SEQUENCE [LARGE SCALE GENOMIC DNA]</scope>
    <source>
        <strain evidence="7">ST1C</strain>
    </source>
</reference>
<organism evidence="7 8">
    <name type="scientific">Streblomastix strix</name>
    <dbReference type="NCBI Taxonomy" id="222440"/>
    <lineage>
        <taxon>Eukaryota</taxon>
        <taxon>Metamonada</taxon>
        <taxon>Preaxostyla</taxon>
        <taxon>Oxymonadida</taxon>
        <taxon>Streblomastigidae</taxon>
        <taxon>Streblomastix</taxon>
    </lineage>
</organism>